<dbReference type="Proteomes" id="UP001232973">
    <property type="component" value="Unassembled WGS sequence"/>
</dbReference>
<evidence type="ECO:0000313" key="2">
    <source>
        <dbReference type="EMBL" id="MDQ0189828.1"/>
    </source>
</evidence>
<keyword evidence="3" id="KW-1185">Reference proteome</keyword>
<gene>
    <name evidence="2" type="ORF">J2S03_001675</name>
</gene>
<protein>
    <submittedName>
        <fullName evidence="2">Uncharacterized protein</fullName>
    </submittedName>
</protein>
<organism evidence="2 3">
    <name type="scientific">Alicyclobacillus cycloheptanicus</name>
    <dbReference type="NCBI Taxonomy" id="1457"/>
    <lineage>
        <taxon>Bacteria</taxon>
        <taxon>Bacillati</taxon>
        <taxon>Bacillota</taxon>
        <taxon>Bacilli</taxon>
        <taxon>Bacillales</taxon>
        <taxon>Alicyclobacillaceae</taxon>
        <taxon>Alicyclobacillus</taxon>
    </lineage>
</organism>
<name>A0ABT9XJ64_9BACL</name>
<evidence type="ECO:0000256" key="1">
    <source>
        <dbReference type="SAM" id="SignalP"/>
    </source>
</evidence>
<comment type="caution">
    <text evidence="2">The sequence shown here is derived from an EMBL/GenBank/DDBJ whole genome shotgun (WGS) entry which is preliminary data.</text>
</comment>
<keyword evidence="1" id="KW-0732">Signal</keyword>
<reference evidence="2 3" key="1">
    <citation type="submission" date="2023-07" db="EMBL/GenBank/DDBJ databases">
        <title>Genomic Encyclopedia of Type Strains, Phase IV (KMG-IV): sequencing the most valuable type-strain genomes for metagenomic binning, comparative biology and taxonomic classification.</title>
        <authorList>
            <person name="Goeker M."/>
        </authorList>
    </citation>
    <scope>NUCLEOTIDE SEQUENCE [LARGE SCALE GENOMIC DNA]</scope>
    <source>
        <strain evidence="2 3">DSM 4006</strain>
    </source>
</reference>
<evidence type="ECO:0000313" key="3">
    <source>
        <dbReference type="Proteomes" id="UP001232973"/>
    </source>
</evidence>
<feature type="signal peptide" evidence="1">
    <location>
        <begin position="1"/>
        <end position="26"/>
    </location>
</feature>
<feature type="chain" id="PRO_5046392996" evidence="1">
    <location>
        <begin position="27"/>
        <end position="131"/>
    </location>
</feature>
<dbReference type="RefSeq" id="WP_274457286.1">
    <property type="nucleotide sequence ID" value="NZ_CP067097.1"/>
</dbReference>
<dbReference type="EMBL" id="JAUSTP010000011">
    <property type="protein sequence ID" value="MDQ0189828.1"/>
    <property type="molecule type" value="Genomic_DNA"/>
</dbReference>
<accession>A0ABT9XJ64</accession>
<proteinExistence type="predicted"/>
<sequence length="131" mass="14118">MSRTLRIVSVCGVMAAVTLCAAPVFAGTAWIPFSKQLPRLGGVIQLSQDTNQNNTNAQADISNVGSNYLVNLDIQMGNTQESNIYYGAGDNTLASFVVDASTLGKQIELYGWNDTWTAVRVEVDGHFRADS</sequence>